<evidence type="ECO:0000313" key="5">
    <source>
        <dbReference type="Proteomes" id="UP001290861"/>
    </source>
</evidence>
<protein>
    <submittedName>
        <fullName evidence="4">SpoIIE family protein phosphatase</fullName>
    </submittedName>
</protein>
<proteinExistence type="predicted"/>
<evidence type="ECO:0000313" key="4">
    <source>
        <dbReference type="EMBL" id="MDZ8118327.1"/>
    </source>
</evidence>
<dbReference type="PROSITE" id="PS50113">
    <property type="entry name" value="PAC"/>
    <property type="match status" value="1"/>
</dbReference>
<dbReference type="EMBL" id="JARVCO010000007">
    <property type="protein sequence ID" value="MDZ8118327.1"/>
    <property type="molecule type" value="Genomic_DNA"/>
</dbReference>
<dbReference type="InterPro" id="IPR001932">
    <property type="entry name" value="PPM-type_phosphatase-like_dom"/>
</dbReference>
<evidence type="ECO:0000259" key="3">
    <source>
        <dbReference type="PROSITE" id="PS50113"/>
    </source>
</evidence>
<dbReference type="InterPro" id="IPR036457">
    <property type="entry name" value="PPM-type-like_dom_sf"/>
</dbReference>
<dbReference type="Pfam" id="PF08448">
    <property type="entry name" value="PAS_4"/>
    <property type="match status" value="1"/>
</dbReference>
<dbReference type="CDD" id="cd00130">
    <property type="entry name" value="PAS"/>
    <property type="match status" value="1"/>
</dbReference>
<dbReference type="PANTHER" id="PTHR43156:SF2">
    <property type="entry name" value="STAGE II SPORULATION PROTEIN E"/>
    <property type="match status" value="1"/>
</dbReference>
<dbReference type="Pfam" id="PF07228">
    <property type="entry name" value="SpoIIE"/>
    <property type="match status" value="1"/>
</dbReference>
<name>A0ABU5MVY6_9BACT</name>
<organism evidence="4 5">
    <name type="scientific">Pontiella agarivorans</name>
    <dbReference type="NCBI Taxonomy" id="3038953"/>
    <lineage>
        <taxon>Bacteria</taxon>
        <taxon>Pseudomonadati</taxon>
        <taxon>Kiritimatiellota</taxon>
        <taxon>Kiritimatiellia</taxon>
        <taxon>Kiritimatiellales</taxon>
        <taxon>Pontiellaceae</taxon>
        <taxon>Pontiella</taxon>
    </lineage>
</organism>
<feature type="domain" description="PAC" evidence="3">
    <location>
        <begin position="80"/>
        <end position="132"/>
    </location>
</feature>
<keyword evidence="2" id="KW-0175">Coiled coil</keyword>
<dbReference type="SUPFAM" id="SSF81606">
    <property type="entry name" value="PP2C-like"/>
    <property type="match status" value="1"/>
</dbReference>
<dbReference type="Proteomes" id="UP001290861">
    <property type="component" value="Unassembled WGS sequence"/>
</dbReference>
<dbReference type="NCBIfam" id="TIGR00229">
    <property type="entry name" value="sensory_box"/>
    <property type="match status" value="1"/>
</dbReference>
<dbReference type="InterPro" id="IPR000700">
    <property type="entry name" value="PAS-assoc_C"/>
</dbReference>
<keyword evidence="1" id="KW-0378">Hydrolase</keyword>
<dbReference type="InterPro" id="IPR013656">
    <property type="entry name" value="PAS_4"/>
</dbReference>
<accession>A0ABU5MVY6</accession>
<dbReference type="PANTHER" id="PTHR43156">
    <property type="entry name" value="STAGE II SPORULATION PROTEIN E-RELATED"/>
    <property type="match status" value="1"/>
</dbReference>
<dbReference type="InterPro" id="IPR035965">
    <property type="entry name" value="PAS-like_dom_sf"/>
</dbReference>
<gene>
    <name evidence="4" type="ORF">P9H32_06755</name>
</gene>
<evidence type="ECO:0000256" key="1">
    <source>
        <dbReference type="ARBA" id="ARBA00022801"/>
    </source>
</evidence>
<dbReference type="SUPFAM" id="SSF55785">
    <property type="entry name" value="PYP-like sensor domain (PAS domain)"/>
    <property type="match status" value="1"/>
</dbReference>
<dbReference type="InterPro" id="IPR000014">
    <property type="entry name" value="PAS"/>
</dbReference>
<dbReference type="SMART" id="SM00331">
    <property type="entry name" value="PP2C_SIG"/>
    <property type="match status" value="1"/>
</dbReference>
<feature type="coiled-coil region" evidence="2">
    <location>
        <begin position="116"/>
        <end position="154"/>
    </location>
</feature>
<sequence length="408" mass="45670">MTPENTELLQQLLDNMTDNIFFKDRDSRFILMNRSCAQWNGFENPQAAIGKDDFDLLSEEFARTARNDELHIFETGEPLKAKEEHVEWEDGHMKWVSTTKVPLRDRDGHITGCIGIGRDITELKQKEEELEAALNELRRTNALLRQANEQIASDLQMAAHLQQTFLPHNYPVFLSGDGKPLLDFHYFYEADNKLGGDYCAVHRLDDHRAGLLICDVMGHGVRAALITGLIRCISDHLATHLSSAGEFLTTLNRQLHPMLQSEDAFLFATACCLVVDVRTGELTGAVAGHPAPYLIRPGEHSAEPLPIAESDTGPALAITPDFEYSTFALQLQPRDEVLMYTDGIVEAENETGEEFGERRLQELLIRENEVTLKALFPRILEAARAHAGSSKLGDDVCLLGFSLNALQY</sequence>
<comment type="caution">
    <text evidence="4">The sequence shown here is derived from an EMBL/GenBank/DDBJ whole genome shotgun (WGS) entry which is preliminary data.</text>
</comment>
<evidence type="ECO:0000256" key="2">
    <source>
        <dbReference type="SAM" id="Coils"/>
    </source>
</evidence>
<dbReference type="Gene3D" id="3.60.40.10">
    <property type="entry name" value="PPM-type phosphatase domain"/>
    <property type="match status" value="1"/>
</dbReference>
<keyword evidence="5" id="KW-1185">Reference proteome</keyword>
<dbReference type="InterPro" id="IPR052016">
    <property type="entry name" value="Bact_Sigma-Reg"/>
</dbReference>
<dbReference type="Gene3D" id="3.30.450.20">
    <property type="entry name" value="PAS domain"/>
    <property type="match status" value="1"/>
</dbReference>
<dbReference type="RefSeq" id="WP_322608124.1">
    <property type="nucleotide sequence ID" value="NZ_JARVCO010000007.1"/>
</dbReference>
<reference evidence="4 5" key="1">
    <citation type="journal article" date="2024" name="Appl. Environ. Microbiol.">
        <title>Pontiella agarivorans sp. nov., a novel marine anaerobic bacterium capable of degrading macroalgal polysaccharides and fixing nitrogen.</title>
        <authorList>
            <person name="Liu N."/>
            <person name="Kivenson V."/>
            <person name="Peng X."/>
            <person name="Cui Z."/>
            <person name="Lankiewicz T.S."/>
            <person name="Gosselin K.M."/>
            <person name="English C.J."/>
            <person name="Blair E.M."/>
            <person name="O'Malley M.A."/>
            <person name="Valentine D.L."/>
        </authorList>
    </citation>
    <scope>NUCLEOTIDE SEQUENCE [LARGE SCALE GENOMIC DNA]</scope>
    <source>
        <strain evidence="4 5">NLcol2</strain>
    </source>
</reference>